<name>A0A8S9YDA7_9TREM</name>
<dbReference type="OrthoDB" id="6246848at2759"/>
<accession>A0A8S9YDA7</accession>
<sequence length="137" mass="16214">MERQFNRHHGSTNRTFSLDQLVLAKDYRDGVEKWTADRIRRRIGRVTYDVEVQSPVWVRHAYQLRFFFSTGDRPVQPSHSTGYSPGDMFELRQDVSAAAPNPEVHPPSICTPRIWTDRSRRQVVHMQVNLRQLFYEQ</sequence>
<keyword evidence="2" id="KW-1185">Reference proteome</keyword>
<gene>
    <name evidence="1" type="ORF">EG68_11980</name>
</gene>
<evidence type="ECO:0000313" key="1">
    <source>
        <dbReference type="EMBL" id="KAF7234321.1"/>
    </source>
</evidence>
<dbReference type="EMBL" id="JTDE01010375">
    <property type="protein sequence ID" value="KAF7234321.1"/>
    <property type="molecule type" value="Genomic_DNA"/>
</dbReference>
<proteinExistence type="predicted"/>
<dbReference type="Proteomes" id="UP000822476">
    <property type="component" value="Unassembled WGS sequence"/>
</dbReference>
<protein>
    <submittedName>
        <fullName evidence="1">Uncharacterized protein</fullName>
    </submittedName>
</protein>
<comment type="caution">
    <text evidence="1">The sequence shown here is derived from an EMBL/GenBank/DDBJ whole genome shotgun (WGS) entry which is preliminary data.</text>
</comment>
<organism evidence="1 2">
    <name type="scientific">Paragonimus skrjabini miyazakii</name>
    <dbReference type="NCBI Taxonomy" id="59628"/>
    <lineage>
        <taxon>Eukaryota</taxon>
        <taxon>Metazoa</taxon>
        <taxon>Spiralia</taxon>
        <taxon>Lophotrochozoa</taxon>
        <taxon>Platyhelminthes</taxon>
        <taxon>Trematoda</taxon>
        <taxon>Digenea</taxon>
        <taxon>Plagiorchiida</taxon>
        <taxon>Troglotremata</taxon>
        <taxon>Troglotrematidae</taxon>
        <taxon>Paragonimus</taxon>
    </lineage>
</organism>
<evidence type="ECO:0000313" key="2">
    <source>
        <dbReference type="Proteomes" id="UP000822476"/>
    </source>
</evidence>
<dbReference type="AlphaFoldDB" id="A0A8S9YDA7"/>
<reference evidence="1" key="1">
    <citation type="submission" date="2019-07" db="EMBL/GenBank/DDBJ databases">
        <title>Annotation for the trematode Paragonimus miyazaki's.</title>
        <authorList>
            <person name="Choi Y.-J."/>
        </authorList>
    </citation>
    <scope>NUCLEOTIDE SEQUENCE</scope>
    <source>
        <strain evidence="1">Japan</strain>
    </source>
</reference>